<feature type="compositionally biased region" description="Basic and acidic residues" evidence="1">
    <location>
        <begin position="143"/>
        <end position="160"/>
    </location>
</feature>
<comment type="caution">
    <text evidence="3">The sequence shown here is derived from an EMBL/GenBank/DDBJ whole genome shotgun (WGS) entry which is preliminary data.</text>
</comment>
<gene>
    <name evidence="3" type="ORF">K0M31_009111</name>
</gene>
<evidence type="ECO:0000313" key="4">
    <source>
        <dbReference type="Proteomes" id="UP001177670"/>
    </source>
</evidence>
<evidence type="ECO:0000256" key="2">
    <source>
        <dbReference type="SAM" id="Phobius"/>
    </source>
</evidence>
<accession>A0AA40FNX8</accession>
<organism evidence="3 4">
    <name type="scientific">Melipona bicolor</name>
    <dbReference type="NCBI Taxonomy" id="60889"/>
    <lineage>
        <taxon>Eukaryota</taxon>
        <taxon>Metazoa</taxon>
        <taxon>Ecdysozoa</taxon>
        <taxon>Arthropoda</taxon>
        <taxon>Hexapoda</taxon>
        <taxon>Insecta</taxon>
        <taxon>Pterygota</taxon>
        <taxon>Neoptera</taxon>
        <taxon>Endopterygota</taxon>
        <taxon>Hymenoptera</taxon>
        <taxon>Apocrita</taxon>
        <taxon>Aculeata</taxon>
        <taxon>Apoidea</taxon>
        <taxon>Anthophila</taxon>
        <taxon>Apidae</taxon>
        <taxon>Melipona</taxon>
    </lineage>
</organism>
<proteinExistence type="predicted"/>
<dbReference type="AlphaFoldDB" id="A0AA40FNX8"/>
<evidence type="ECO:0000313" key="3">
    <source>
        <dbReference type="EMBL" id="KAK1122668.1"/>
    </source>
</evidence>
<evidence type="ECO:0000256" key="1">
    <source>
        <dbReference type="SAM" id="MobiDB-lite"/>
    </source>
</evidence>
<keyword evidence="2" id="KW-0812">Transmembrane</keyword>
<name>A0AA40FNX8_9HYME</name>
<keyword evidence="2" id="KW-0472">Membrane</keyword>
<keyword evidence="4" id="KW-1185">Reference proteome</keyword>
<feature type="transmembrane region" description="Helical" evidence="2">
    <location>
        <begin position="20"/>
        <end position="46"/>
    </location>
</feature>
<reference evidence="3" key="1">
    <citation type="submission" date="2021-10" db="EMBL/GenBank/DDBJ databases">
        <title>Melipona bicolor Genome sequencing and assembly.</title>
        <authorList>
            <person name="Araujo N.S."/>
            <person name="Arias M.C."/>
        </authorList>
    </citation>
    <scope>NUCLEOTIDE SEQUENCE</scope>
    <source>
        <strain evidence="3">USP_2M_L1-L4_2017</strain>
        <tissue evidence="3">Whole body</tissue>
    </source>
</reference>
<sequence length="160" mass="18590">MKFDTFSLSSLLFFMKYKSTNYTIIIIIIIIIIIVIIIIITTTITITTTKISLLRSHNKKYIYVHACQRLTHMHYVRPSRARKGEFFLKKLISSDLFNFHAQMQQSRETNIQEMRFSLQGTSRGTMTQLTPPVPAKKRTGAGLEKDCDREIARRERSSSL</sequence>
<dbReference type="EMBL" id="JAHYIQ010000022">
    <property type="protein sequence ID" value="KAK1122668.1"/>
    <property type="molecule type" value="Genomic_DNA"/>
</dbReference>
<protein>
    <submittedName>
        <fullName evidence="3">Uncharacterized protein</fullName>
    </submittedName>
</protein>
<dbReference type="Proteomes" id="UP001177670">
    <property type="component" value="Unassembled WGS sequence"/>
</dbReference>
<keyword evidence="2" id="KW-1133">Transmembrane helix</keyword>
<feature type="region of interest" description="Disordered" evidence="1">
    <location>
        <begin position="123"/>
        <end position="160"/>
    </location>
</feature>